<name>A0A8D8HZN8_CULPI</name>
<organism evidence="2">
    <name type="scientific">Culex pipiens</name>
    <name type="common">House mosquito</name>
    <dbReference type="NCBI Taxonomy" id="7175"/>
    <lineage>
        <taxon>Eukaryota</taxon>
        <taxon>Metazoa</taxon>
        <taxon>Ecdysozoa</taxon>
        <taxon>Arthropoda</taxon>
        <taxon>Hexapoda</taxon>
        <taxon>Insecta</taxon>
        <taxon>Pterygota</taxon>
        <taxon>Neoptera</taxon>
        <taxon>Endopterygota</taxon>
        <taxon>Diptera</taxon>
        <taxon>Nematocera</taxon>
        <taxon>Culicoidea</taxon>
        <taxon>Culicidae</taxon>
        <taxon>Culicinae</taxon>
        <taxon>Culicini</taxon>
        <taxon>Culex</taxon>
        <taxon>Culex</taxon>
    </lineage>
</organism>
<evidence type="ECO:0000256" key="1">
    <source>
        <dbReference type="SAM" id="MobiDB-lite"/>
    </source>
</evidence>
<dbReference type="EMBL" id="HBUE01230372">
    <property type="protein sequence ID" value="CAG6544559.1"/>
    <property type="molecule type" value="Transcribed_RNA"/>
</dbReference>
<feature type="compositionally biased region" description="Basic and acidic residues" evidence="1">
    <location>
        <begin position="90"/>
        <end position="102"/>
    </location>
</feature>
<sequence>MASKLLHESVFPQRENLQNESSRDESVVESGREWGGTDRERSPAPPSPPSQWKQQWRRCRERGQGSEGGRCRAAAATVAYQERQSAQDGHAGRECETNRCDR</sequence>
<proteinExistence type="predicted"/>
<dbReference type="EMBL" id="HBUE01337162">
    <property type="protein sequence ID" value="CAG6596697.1"/>
    <property type="molecule type" value="Transcribed_RNA"/>
</dbReference>
<dbReference type="AlphaFoldDB" id="A0A8D8HZN8"/>
<protein>
    <submittedName>
        <fullName evidence="2">(northern house mosquito) hypothetical protein</fullName>
    </submittedName>
</protein>
<accession>A0A8D8HZN8</accession>
<evidence type="ECO:0000313" key="2">
    <source>
        <dbReference type="EMBL" id="CAG6544559.1"/>
    </source>
</evidence>
<feature type="region of interest" description="Disordered" evidence="1">
    <location>
        <begin position="1"/>
        <end position="102"/>
    </location>
</feature>
<feature type="compositionally biased region" description="Basic and acidic residues" evidence="1">
    <location>
        <begin position="21"/>
        <end position="42"/>
    </location>
</feature>
<reference evidence="2" key="1">
    <citation type="submission" date="2021-05" db="EMBL/GenBank/DDBJ databases">
        <authorList>
            <person name="Alioto T."/>
            <person name="Alioto T."/>
            <person name="Gomez Garrido J."/>
        </authorList>
    </citation>
    <scope>NUCLEOTIDE SEQUENCE</scope>
</reference>